<reference evidence="3 4" key="1">
    <citation type="submission" date="2016-10" db="EMBL/GenBank/DDBJ databases">
        <authorList>
            <person name="de Groot N.N."/>
        </authorList>
    </citation>
    <scope>NUCLEOTIDE SEQUENCE [LARGE SCALE GENOMIC DNA]</scope>
    <source>
        <strain evidence="3 4">CGMCC 4.6858</strain>
    </source>
</reference>
<dbReference type="EMBL" id="FMZM01000007">
    <property type="protein sequence ID" value="SDD33517.1"/>
    <property type="molecule type" value="Genomic_DNA"/>
</dbReference>
<dbReference type="PROSITE" id="PS51257">
    <property type="entry name" value="PROKAR_LIPOPROTEIN"/>
    <property type="match status" value="1"/>
</dbReference>
<dbReference type="STRING" id="1045774.SAMN05421872_107225"/>
<dbReference type="PANTHER" id="PTHR33371">
    <property type="entry name" value="INTERMEMBRANE PHOSPHOLIPID TRANSPORT SYSTEM BINDING PROTEIN MLAD-RELATED"/>
    <property type="match status" value="1"/>
</dbReference>
<dbReference type="InterPro" id="IPR003399">
    <property type="entry name" value="Mce/MlaD"/>
</dbReference>
<sequence>MSRLRRGTTALLGVLLGSVGLAGCDFDVYQLPLPGGTDAGSDAIELTVEFRDVLDLVPKSTVKVNDVSVGQVTAVDLDGYTARVTVELRSDTKLPENTTAEIRQTSLLGEKFVSLSAPETGATGELSDGETIPLDRTGRNPEVEEVLGALSLVLNGGGIAQLKTIASELNQALEGREGAAKSVLTQVDTLMSNLDDGKADIVNAIESLDRLAKTARGQQDTIDAALAELPTALESLDRQREDLVTMLQSLNRLGDVGVRVIKATKDATISTVTQLEPVLRQLANSGDSFVKAFHVFLTYPFVDEVVGRDPQVARNLHMGDYTNLSISLDLDLSGGLTPGATPTLLPSPADPGVIVGLVTRCLQSGRLDSQACKDVLKNVEALLKLKAECQKPANRDTVVCKLLNQVPGLPSLPVPGLGDVLGDITGELGLSRPATGGTTATAGRGPTLGQLAEAYDPGLVSLLVPGMVSR</sequence>
<evidence type="ECO:0000259" key="1">
    <source>
        <dbReference type="Pfam" id="PF02470"/>
    </source>
</evidence>
<keyword evidence="4" id="KW-1185">Reference proteome</keyword>
<dbReference type="GO" id="GO:0005576">
    <property type="term" value="C:extracellular region"/>
    <property type="evidence" value="ECO:0007669"/>
    <property type="project" value="TreeGrafter"/>
</dbReference>
<proteinExistence type="predicted"/>
<dbReference type="OrthoDB" id="9774928at2"/>
<dbReference type="AlphaFoldDB" id="A0A1G6TYS5"/>
<dbReference type="InterPro" id="IPR024516">
    <property type="entry name" value="Mce_C"/>
</dbReference>
<evidence type="ECO:0000313" key="4">
    <source>
        <dbReference type="Proteomes" id="UP000199034"/>
    </source>
</evidence>
<gene>
    <name evidence="3" type="ORF">SAMN05421872_107225</name>
</gene>
<feature type="domain" description="Mammalian cell entry C-terminal" evidence="2">
    <location>
        <begin position="125"/>
        <end position="289"/>
    </location>
</feature>
<name>A0A1G6TYS5_9ACTN</name>
<dbReference type="Proteomes" id="UP000199034">
    <property type="component" value="Unassembled WGS sequence"/>
</dbReference>
<protein>
    <submittedName>
        <fullName evidence="3">Phospholipid/cholesterol/gamma-HCH transport system substrate-binding protein</fullName>
    </submittedName>
</protein>
<dbReference type="PANTHER" id="PTHR33371:SF15">
    <property type="entry name" value="LIPOPROTEIN LPRN"/>
    <property type="match status" value="1"/>
</dbReference>
<dbReference type="Pfam" id="PF02470">
    <property type="entry name" value="MlaD"/>
    <property type="match status" value="1"/>
</dbReference>
<dbReference type="InterPro" id="IPR005693">
    <property type="entry name" value="Mce"/>
</dbReference>
<organism evidence="3 4">
    <name type="scientific">Nocardioides lianchengensis</name>
    <dbReference type="NCBI Taxonomy" id="1045774"/>
    <lineage>
        <taxon>Bacteria</taxon>
        <taxon>Bacillati</taxon>
        <taxon>Actinomycetota</taxon>
        <taxon>Actinomycetes</taxon>
        <taxon>Propionibacteriales</taxon>
        <taxon>Nocardioidaceae</taxon>
        <taxon>Nocardioides</taxon>
    </lineage>
</organism>
<dbReference type="InterPro" id="IPR052336">
    <property type="entry name" value="MlaD_Phospholipid_Transporter"/>
</dbReference>
<dbReference type="NCBIfam" id="TIGR00996">
    <property type="entry name" value="Mtu_fam_mce"/>
    <property type="match status" value="1"/>
</dbReference>
<dbReference type="RefSeq" id="WP_090857258.1">
    <property type="nucleotide sequence ID" value="NZ_FMZM01000007.1"/>
</dbReference>
<feature type="domain" description="Mce/MlaD" evidence="1">
    <location>
        <begin position="44"/>
        <end position="117"/>
    </location>
</feature>
<accession>A0A1G6TYS5</accession>
<evidence type="ECO:0000313" key="3">
    <source>
        <dbReference type="EMBL" id="SDD33517.1"/>
    </source>
</evidence>
<dbReference type="Pfam" id="PF11887">
    <property type="entry name" value="Mce4_CUP1"/>
    <property type="match status" value="1"/>
</dbReference>
<evidence type="ECO:0000259" key="2">
    <source>
        <dbReference type="Pfam" id="PF11887"/>
    </source>
</evidence>